<dbReference type="PROSITE" id="PS51485">
    <property type="entry name" value="PHYTOCYANIN"/>
    <property type="match status" value="1"/>
</dbReference>
<evidence type="ECO:0000256" key="8">
    <source>
        <dbReference type="ARBA" id="ARBA00035011"/>
    </source>
</evidence>
<keyword evidence="2" id="KW-0336">GPI-anchor</keyword>
<dbReference type="PANTHER" id="PTHR33021">
    <property type="entry name" value="BLUE COPPER PROTEIN"/>
    <property type="match status" value="1"/>
</dbReference>
<feature type="domain" description="Phytocyanin" evidence="11">
    <location>
        <begin position="7"/>
        <end position="108"/>
    </location>
</feature>
<dbReference type="InterPro" id="IPR003245">
    <property type="entry name" value="Phytocyanin_dom"/>
</dbReference>
<dbReference type="CDD" id="cd11019">
    <property type="entry name" value="OsENODL1_like"/>
    <property type="match status" value="1"/>
</dbReference>
<dbReference type="PANTHER" id="PTHR33021:SF253">
    <property type="entry name" value="EARLY NODULIN-LIKE PROTEIN 9"/>
    <property type="match status" value="1"/>
</dbReference>
<dbReference type="GO" id="GO:0012505">
    <property type="term" value="C:endomembrane system"/>
    <property type="evidence" value="ECO:0007669"/>
    <property type="project" value="UniProtKB-SubCell"/>
</dbReference>
<dbReference type="FunFam" id="2.60.40.420:FF:000010">
    <property type="entry name" value="Early nodulin-like protein 1"/>
    <property type="match status" value="1"/>
</dbReference>
<comment type="subcellular location">
    <subcellularLocation>
        <location evidence="9">Endomembrane system</location>
        <topology evidence="9">Lipid-anchor</topology>
    </subcellularLocation>
    <subcellularLocation>
        <location evidence="1">Membrane</location>
        <topology evidence="1">Lipid-anchor</topology>
        <topology evidence="1">GPI-anchor</topology>
    </subcellularLocation>
</comment>
<dbReference type="OrthoDB" id="691587at2759"/>
<evidence type="ECO:0000313" key="12">
    <source>
        <dbReference type="EMBL" id="KAF5182528.1"/>
    </source>
</evidence>
<evidence type="ECO:0000256" key="2">
    <source>
        <dbReference type="ARBA" id="ARBA00022622"/>
    </source>
</evidence>
<keyword evidence="6" id="KW-0325">Glycoprotein</keyword>
<evidence type="ECO:0000259" key="11">
    <source>
        <dbReference type="PROSITE" id="PS51485"/>
    </source>
</evidence>
<sequence>MKSVGASEFRVGDSNGWTVSPSFNYNQWAEKNRFQVGDSLLFVYDSDKDSVYQVTKEDYDNCNTAKPIETYKDGHTSIRFYEFGYHYFISGNNGNCQKNEKMVVKVMAYRGSSNSAASSRYLSCLGGVGAFVASLLLFHIG</sequence>
<dbReference type="GO" id="GO:0098552">
    <property type="term" value="C:side of membrane"/>
    <property type="evidence" value="ECO:0007669"/>
    <property type="project" value="UniProtKB-KW"/>
</dbReference>
<keyword evidence="10" id="KW-1133">Transmembrane helix</keyword>
<dbReference type="GO" id="GO:0009055">
    <property type="term" value="F:electron transfer activity"/>
    <property type="evidence" value="ECO:0007669"/>
    <property type="project" value="InterPro"/>
</dbReference>
<evidence type="ECO:0000256" key="3">
    <source>
        <dbReference type="ARBA" id="ARBA00022729"/>
    </source>
</evidence>
<dbReference type="GO" id="GO:0005886">
    <property type="term" value="C:plasma membrane"/>
    <property type="evidence" value="ECO:0007669"/>
    <property type="project" value="TreeGrafter"/>
</dbReference>
<accession>A0A7J6VD47</accession>
<evidence type="ECO:0000256" key="10">
    <source>
        <dbReference type="SAM" id="Phobius"/>
    </source>
</evidence>
<keyword evidence="5" id="KW-1015">Disulfide bond</keyword>
<evidence type="ECO:0000256" key="6">
    <source>
        <dbReference type="ARBA" id="ARBA00023180"/>
    </source>
</evidence>
<comment type="caution">
    <text evidence="12">The sequence shown here is derived from an EMBL/GenBank/DDBJ whole genome shotgun (WGS) entry which is preliminary data.</text>
</comment>
<dbReference type="InterPro" id="IPR039391">
    <property type="entry name" value="Phytocyanin-like"/>
</dbReference>
<proteinExistence type="inferred from homology"/>
<dbReference type="Gene3D" id="2.60.40.420">
    <property type="entry name" value="Cupredoxins - blue copper proteins"/>
    <property type="match status" value="1"/>
</dbReference>
<dbReference type="SUPFAM" id="SSF49503">
    <property type="entry name" value="Cupredoxins"/>
    <property type="match status" value="1"/>
</dbReference>
<gene>
    <name evidence="12" type="ORF">FRX31_027885</name>
</gene>
<keyword evidence="3" id="KW-0732">Signal</keyword>
<keyword evidence="13" id="KW-1185">Reference proteome</keyword>
<reference evidence="12 13" key="1">
    <citation type="submission" date="2020-06" db="EMBL/GenBank/DDBJ databases">
        <title>Transcriptomic and genomic resources for Thalictrum thalictroides and T. hernandezii: Facilitating candidate gene discovery in an emerging model plant lineage.</title>
        <authorList>
            <person name="Arias T."/>
            <person name="Riano-Pachon D.M."/>
            <person name="Di Stilio V.S."/>
        </authorList>
    </citation>
    <scope>NUCLEOTIDE SEQUENCE [LARGE SCALE GENOMIC DNA]</scope>
    <source>
        <strain evidence="13">cv. WT478/WT964</strain>
        <tissue evidence="12">Leaves</tissue>
    </source>
</reference>
<organism evidence="12 13">
    <name type="scientific">Thalictrum thalictroides</name>
    <name type="common">Rue-anemone</name>
    <name type="synonym">Anemone thalictroides</name>
    <dbReference type="NCBI Taxonomy" id="46969"/>
    <lineage>
        <taxon>Eukaryota</taxon>
        <taxon>Viridiplantae</taxon>
        <taxon>Streptophyta</taxon>
        <taxon>Embryophyta</taxon>
        <taxon>Tracheophyta</taxon>
        <taxon>Spermatophyta</taxon>
        <taxon>Magnoliopsida</taxon>
        <taxon>Ranunculales</taxon>
        <taxon>Ranunculaceae</taxon>
        <taxon>Thalictroideae</taxon>
        <taxon>Thalictrum</taxon>
    </lineage>
</organism>
<feature type="transmembrane region" description="Helical" evidence="10">
    <location>
        <begin position="121"/>
        <end position="140"/>
    </location>
</feature>
<evidence type="ECO:0000256" key="4">
    <source>
        <dbReference type="ARBA" id="ARBA00023136"/>
    </source>
</evidence>
<dbReference type="AlphaFoldDB" id="A0A7J6VD47"/>
<evidence type="ECO:0000313" key="13">
    <source>
        <dbReference type="Proteomes" id="UP000554482"/>
    </source>
</evidence>
<evidence type="ECO:0000256" key="9">
    <source>
        <dbReference type="ARBA" id="ARBA00037868"/>
    </source>
</evidence>
<dbReference type="InterPro" id="IPR008972">
    <property type="entry name" value="Cupredoxin"/>
</dbReference>
<dbReference type="Pfam" id="PF02298">
    <property type="entry name" value="Cu_bind_like"/>
    <property type="match status" value="1"/>
</dbReference>
<evidence type="ECO:0000256" key="7">
    <source>
        <dbReference type="ARBA" id="ARBA00023288"/>
    </source>
</evidence>
<dbReference type="InterPro" id="IPR041846">
    <property type="entry name" value="ENL_dom"/>
</dbReference>
<name>A0A7J6VD47_THATH</name>
<evidence type="ECO:0000256" key="1">
    <source>
        <dbReference type="ARBA" id="ARBA00004589"/>
    </source>
</evidence>
<keyword evidence="7" id="KW-0449">Lipoprotein</keyword>
<comment type="similarity">
    <text evidence="8">Belongs to the early nodulin-like (ENODL) family.</text>
</comment>
<keyword evidence="10" id="KW-0812">Transmembrane</keyword>
<dbReference type="Proteomes" id="UP000554482">
    <property type="component" value="Unassembled WGS sequence"/>
</dbReference>
<dbReference type="EMBL" id="JABWDY010034615">
    <property type="protein sequence ID" value="KAF5182528.1"/>
    <property type="molecule type" value="Genomic_DNA"/>
</dbReference>
<protein>
    <submittedName>
        <fullName evidence="12">Early nodulin-like protein</fullName>
    </submittedName>
</protein>
<keyword evidence="4 10" id="KW-0472">Membrane</keyword>
<evidence type="ECO:0000256" key="5">
    <source>
        <dbReference type="ARBA" id="ARBA00023157"/>
    </source>
</evidence>